<proteinExistence type="predicted"/>
<dbReference type="RefSeq" id="WP_134715581.1">
    <property type="nucleotide sequence ID" value="NZ_SDKM01000008.1"/>
</dbReference>
<protein>
    <submittedName>
        <fullName evidence="2">DUF3710 domain-containing protein</fullName>
    </submittedName>
</protein>
<gene>
    <name evidence="2" type="ORF">EKO23_06965</name>
</gene>
<dbReference type="InterPro" id="IPR022183">
    <property type="entry name" value="DUF3710"/>
</dbReference>
<organism evidence="2 3">
    <name type="scientific">Nocardioides guangzhouensis</name>
    <dbReference type="NCBI Taxonomy" id="2497878"/>
    <lineage>
        <taxon>Bacteria</taxon>
        <taxon>Bacillati</taxon>
        <taxon>Actinomycetota</taxon>
        <taxon>Actinomycetes</taxon>
        <taxon>Propionibacteriales</taxon>
        <taxon>Nocardioidaceae</taxon>
        <taxon>Nocardioides</taxon>
    </lineage>
</organism>
<dbReference type="EMBL" id="SDKM01000008">
    <property type="protein sequence ID" value="RYP87012.1"/>
    <property type="molecule type" value="Genomic_DNA"/>
</dbReference>
<dbReference type="OrthoDB" id="8480367at2"/>
<feature type="region of interest" description="Disordered" evidence="1">
    <location>
        <begin position="1"/>
        <end position="48"/>
    </location>
</feature>
<evidence type="ECO:0000256" key="1">
    <source>
        <dbReference type="SAM" id="MobiDB-lite"/>
    </source>
</evidence>
<name>A0A4Q4ZFT5_9ACTN</name>
<keyword evidence="3" id="KW-1185">Reference proteome</keyword>
<dbReference type="Proteomes" id="UP000295198">
    <property type="component" value="Unassembled WGS sequence"/>
</dbReference>
<reference evidence="2 3" key="1">
    <citation type="submission" date="2019-01" db="EMBL/GenBank/DDBJ databases">
        <title>Nocardioides guangzhouensis sp. nov., an actinobacterium isolated from soil.</title>
        <authorList>
            <person name="Fu Y."/>
            <person name="Cai Y."/>
            <person name="Lin Z."/>
            <person name="Chen P."/>
        </authorList>
    </citation>
    <scope>NUCLEOTIDE SEQUENCE [LARGE SCALE GENOMIC DNA]</scope>
    <source>
        <strain evidence="2 3">130</strain>
    </source>
</reference>
<evidence type="ECO:0000313" key="2">
    <source>
        <dbReference type="EMBL" id="RYP87012.1"/>
    </source>
</evidence>
<comment type="caution">
    <text evidence="2">The sequence shown here is derived from an EMBL/GenBank/DDBJ whole genome shotgun (WGS) entry which is preliminary data.</text>
</comment>
<dbReference type="Pfam" id="PF12502">
    <property type="entry name" value="DUF3710"/>
    <property type="match status" value="1"/>
</dbReference>
<feature type="compositionally biased region" description="Acidic residues" evidence="1">
    <location>
        <begin position="24"/>
        <end position="37"/>
    </location>
</feature>
<sequence>MKFGRRSRAEQAEEAAADTTSEVDAPETETGVEESTESVEAAAEGPYDIAEVDVENDGVQRVDLGGFLVAPTEGLELRLQVDEASQEVQSVLVAGPDGAVELRAFAAPRHGDLWSDVRRQIASETSRGGGIATEREGRWGTELECQQQVRTADGRSGHQQTRIVGINGARWFLRATYLGRPAVDPDNAADFEQVVAQVVVRRGEAAMPPGDPLPIVLPANARRVS</sequence>
<evidence type="ECO:0000313" key="3">
    <source>
        <dbReference type="Proteomes" id="UP000295198"/>
    </source>
</evidence>
<accession>A0A4Q4ZFT5</accession>
<dbReference type="AlphaFoldDB" id="A0A4Q4ZFT5"/>